<dbReference type="Proteomes" id="UP000095286">
    <property type="component" value="Unplaced"/>
</dbReference>
<name>A0AC35U517_9BILA</name>
<proteinExistence type="predicted"/>
<reference evidence="2" key="1">
    <citation type="submission" date="2016-11" db="UniProtKB">
        <authorList>
            <consortium name="WormBaseParasite"/>
        </authorList>
    </citation>
    <scope>IDENTIFICATION</scope>
    <source>
        <strain evidence="2">KR3021</strain>
    </source>
</reference>
<accession>A0AC35U517</accession>
<evidence type="ECO:0000313" key="2">
    <source>
        <dbReference type="WBParaSite" id="RSKR_0000757400.1"/>
    </source>
</evidence>
<dbReference type="WBParaSite" id="RSKR_0000757400.1">
    <property type="protein sequence ID" value="RSKR_0000757400.1"/>
    <property type="gene ID" value="RSKR_0000757400"/>
</dbReference>
<organism evidence="1 2">
    <name type="scientific">Rhabditophanes sp. KR3021</name>
    <dbReference type="NCBI Taxonomy" id="114890"/>
    <lineage>
        <taxon>Eukaryota</taxon>
        <taxon>Metazoa</taxon>
        <taxon>Ecdysozoa</taxon>
        <taxon>Nematoda</taxon>
        <taxon>Chromadorea</taxon>
        <taxon>Rhabditida</taxon>
        <taxon>Tylenchina</taxon>
        <taxon>Panagrolaimomorpha</taxon>
        <taxon>Strongyloidoidea</taxon>
        <taxon>Alloionematidae</taxon>
        <taxon>Rhabditophanes</taxon>
    </lineage>
</organism>
<sequence length="473" mass="53807">MSTTARENFTCHHLTNSDYSTQLNGCSPSFDKSLCWYNVSYGNEGYKKCPFTFCSAIPGCNQIAEAFQVTKTCYTNGTWGDSNYTTCLDILKNNKQCIEGYCNTCPDTLRDFVVSVSLTLSIISVILLVTALVLFNSFDTIQCRRLSIHKNLAAAFTFRFAIFAIWTISYNTNIFRDCSSFVPQYRYDLEMLCQAILWLVIYFQVASVIWMLIEGLYLYSRFTVLAMRSSEPPYSVILLAGWGIPFAATFFWSIVHHRQSKQNAHSFCWLPYAQGQHLWILAGTMGFALLANLLLLLLIVLILVQKLRSENTAESAKIWKTIKATLLLVPLLGVSNIPLFYEPEDRNALYMLASTILQHSQGIFIAVLYCFLNSEIQHAVKRQLNKMSFRNFKREHFGTERIYVPDQSISAKRLGTPMEELTPVSTSNNHDDNSSNAEANHSFINATDAETNEEDPTSEQPTNVIKRNRKDLF</sequence>
<evidence type="ECO:0000313" key="1">
    <source>
        <dbReference type="Proteomes" id="UP000095286"/>
    </source>
</evidence>
<protein>
    <submittedName>
        <fullName evidence="2">G_PROTEIN_RECEP_F2_4 domain-containing protein</fullName>
    </submittedName>
</protein>